<evidence type="ECO:0000313" key="1">
    <source>
        <dbReference type="EMBL" id="EXB81605.1"/>
    </source>
</evidence>
<organism evidence="1 2">
    <name type="scientific">Morus notabilis</name>
    <dbReference type="NCBI Taxonomy" id="981085"/>
    <lineage>
        <taxon>Eukaryota</taxon>
        <taxon>Viridiplantae</taxon>
        <taxon>Streptophyta</taxon>
        <taxon>Embryophyta</taxon>
        <taxon>Tracheophyta</taxon>
        <taxon>Spermatophyta</taxon>
        <taxon>Magnoliopsida</taxon>
        <taxon>eudicotyledons</taxon>
        <taxon>Gunneridae</taxon>
        <taxon>Pentapetalae</taxon>
        <taxon>rosids</taxon>
        <taxon>fabids</taxon>
        <taxon>Rosales</taxon>
        <taxon>Moraceae</taxon>
        <taxon>Moreae</taxon>
        <taxon>Morus</taxon>
    </lineage>
</organism>
<sequence>MAKLLLAGNKTKNYRFSKLSSYMGSHFLLLQMSIFDDDECAYIDDELPTIIKANFQPLFGLHQNDCVER</sequence>
<accession>W9S0W2</accession>
<dbReference type="Proteomes" id="UP000030645">
    <property type="component" value="Unassembled WGS sequence"/>
</dbReference>
<dbReference type="AlphaFoldDB" id="W9S0W2"/>
<keyword evidence="2" id="KW-1185">Reference proteome</keyword>
<name>W9S0W2_9ROSA</name>
<protein>
    <submittedName>
        <fullName evidence="1">Uncharacterized protein</fullName>
    </submittedName>
</protein>
<dbReference type="EMBL" id="KE344847">
    <property type="protein sequence ID" value="EXB81605.1"/>
    <property type="molecule type" value="Genomic_DNA"/>
</dbReference>
<evidence type="ECO:0000313" key="2">
    <source>
        <dbReference type="Proteomes" id="UP000030645"/>
    </source>
</evidence>
<reference evidence="2" key="1">
    <citation type="submission" date="2013-01" db="EMBL/GenBank/DDBJ databases">
        <title>Draft Genome Sequence of a Mulberry Tree, Morus notabilis C.K. Schneid.</title>
        <authorList>
            <person name="He N."/>
            <person name="Zhao S."/>
        </authorList>
    </citation>
    <scope>NUCLEOTIDE SEQUENCE</scope>
</reference>
<gene>
    <name evidence="1" type="ORF">L484_014089</name>
</gene>
<proteinExistence type="predicted"/>